<dbReference type="GO" id="GO:0043531">
    <property type="term" value="F:ADP binding"/>
    <property type="evidence" value="ECO:0007669"/>
    <property type="project" value="InterPro"/>
</dbReference>
<dbReference type="EMBL" id="JAAWWB010000001">
    <property type="protein sequence ID" value="KAG6794021.1"/>
    <property type="molecule type" value="Genomic_DNA"/>
</dbReference>
<evidence type="ECO:0000256" key="2">
    <source>
        <dbReference type="SAM" id="Coils"/>
    </source>
</evidence>
<proteinExistence type="predicted"/>
<dbReference type="PANTHER" id="PTHR33463">
    <property type="entry name" value="NB-ARC DOMAIN-CONTAINING PROTEIN-RELATED"/>
    <property type="match status" value="1"/>
</dbReference>
<dbReference type="InterPro" id="IPR050905">
    <property type="entry name" value="Plant_NBS-LRR"/>
</dbReference>
<dbReference type="Proteomes" id="UP000886885">
    <property type="component" value="Chromosome 1A"/>
</dbReference>
<protein>
    <recommendedName>
        <fullName evidence="3">AAA+ ATPase domain-containing protein</fullName>
    </recommendedName>
</protein>
<dbReference type="InterPro" id="IPR057135">
    <property type="entry name" value="At4g27190-like_LRR"/>
</dbReference>
<sequence>MAIESVGVSIISKIAELMVEPVGRQFRYMFCFNTFVEEFKERKENLALALDGLQKDVEAAERNADEIKKGVKKWLEDATKAIDHEDVSHLENEIGKNGKCFTWCPNCMRQFKLSKALAKKSDTFRKLEENSKTFKTVSHRGHPQPIEFLPSKEFTPSKSSKEAFKQIMEALEDDNVNMIGLYGMGGVGKTTLVKEVGRRAKESQLFDEVLMATVSQNPNVIDIQNQMAEKLGLDFKEKSNAGRADRLRLRLKEVKKMLIILDDVWRVIDFQEIGIPLGDDHRGCRILLTTRVQGICSYMECREKVRLSPLPEKEAWDLFRINAGLRDGDSTSNTVARKVASECQGLPIALVTVGKALRDKCEVEWEVASRLLKNSQFPDIEYIDERKTAYACLKLSYDYLKSKETKLCFLLCCLFPEDYNIPIEDLTRYAVGYGLHQDGEPIGDAKKRVYVEIKKLKDCCMLLDSEYDEHVKMHDLVRDVAIRIASSKEYGFMVLEKWPTSIKSFEGCTTISLMGNKLAELPEGLVCPQLKVLLLEVDYGLNVPQRFFEGMKEIEVLSLEGGCLSLQSLELSTKLQSLVLTECGCKDLIWLGKLQRLKILVFQWCSSIEELPDEIGELKELRLLDVTFCERLRRIPVNLIGRLKKLEELLIGGMSFEGWDVVGCDSTGGKNASLKELNSLSQLAVLSLRIPKVECIPRDFVFPVSLRKYHIMLGNAYEFYGMSRDRYPTSLSLAGTSFNAKIFEQLFLRKLESVEVRACGDVFTLFPARLRQGLKNLKEVIVDSCKSLEELFELGECGEGSSEEKELLSSLTELQLSKLPELKCIWKGPTGHVSLQSLVVLKLDSLDKLTFIFTTSLAQSLPKLERLSISRCGELKHIIREEDGEREIIPESSCFPKLKTIFIEGCGKLEYFFTRNVSLQSLVHLYLTSLDKLTFIFIPSLAQSLPKLESLHIRYCGELKHIIREEDGEREIITESLCFPQLKEIFIEGCDKLEYVSLSHNRNGIIKFPQLRKLSLKLRSNYSFLSPMNFDAQLPLQKLTIEGHEEVGNWLPQLQQNGFLQILESVHLDDCGDIRAPFPAKLLQALKNLKSVEIEDCKSLEEVFELGEADEESSEEKELPLLSSLTELRLSQLPQLKCIWKGPTRNVSLQSLVFLKLDSLDKLTFIFTTSLAHSLSKLERLSISECGELKHIIREEDGEREIIPESPCFPKLKTLSISYCGKLEYVFTVSVSPSLPNLEEMTIRCSDNLKQIFYSGEGDALPTDAIIKFPRLRELSLSNCSFFGPRNFAAQLPSLQYLNINGHKELGNLCAQLQGLTNLETLSLKSLPDMRCIWKGLVLSKLTTLEMAAPGEQNGSLQRLECVQVNECGDVTAKFLQINLKTLKEVIVDSCESLEELFELGECGEGSSEEKELLSSLTELQLSKLPELKCIWKGPTGHVSLQSLVVLKLYSLDKLTFIFTTSLAQSLPKLERLEISRCGELKHIIREEDGEREIITESPCFPQLKEIFIEGCDKLETLEIQHCGELKHIIREEDGEREIIPESPRFPKLETLIIEDCGKLEYVFPVSVSLTLQSLPQLERLDIRDCGELKIDGADNLKQILYSGEGDALPTDGIIKFPRLRYLSLSNCRFFGPKNFAAQLPSLQYLKIDGHKELENLSAQLQGLTNLKALCLKSLPDMRCIWKGVVLSKLTTLEMAAHGQQNDFLQRLESVHVVDCGDVCAPFPTKLLQALKNLKSVEIKDCKSLEEVFELGEADEGSSEEKELPLLSSLTALRLSKLPQLKCILKGPTGHVSLQSLARLYLQSLDKLTFIFTPSLAQSLPKLERLEIRDCGELKHIIREEDGEREIIPICENDQILLGDHLQSLCFPNLYQIEIRECNKLKSLFPVAMASGLPKLQTLKVSEASQLLRVFGQDDHASPVNVEKEMVLPYLWELSLEQLSSIVCFSFGSCDFLFPRLGKLKVHQCPKLSTKFATTRDGSMSAQSEVSEVAEDSSINREWTRNNGWKEDGDSCECGEGSSEEKELLSSLTELQLSKLPELKCIWKGPTGHVSLQSLVVLKLYSLDKLTFIFTTSLAQSLPKLERLSISRCGELKHIIREEDGEREIIQEDGIIKFPQLRKLSLQLRSNYSFLSPMNFDAQLPLQKLTIEGHEEVGNWLAQLQQNGFLQILESVHLDDCGDIRAPFPAKLLQALKNLKSVEIEDCKSLEEVFELGEADEEVSLTKLQLKRLPELKCIWKGPTRHVILQNLAYLSLNYLNKLTFIFTPSLAQSLPKLESLCIRNCGELKHIIREGDGEREIIPESPRFPKLKEIFIQGCGKLEYVFPVSVSPSLLNLEKMQISDVDNLKQIFYSGEGDALPTDFIIKFPRLRSLSLSNCSFFGPRNFAAQLPSLQYLNINGHKELGNLCAQLQGLTNLEQNDFLQRLESVYLYVCGDVRAPFPAKLLQALKNLKRVEIEDSKSLEEVFELGEADEGSSEEKELPLLSSLTELQLSKLPELKCIWKGPTGHVSLRSLARLFLDSLDKLAFIFTPSLAQSLPKLESLRISDCGELKHIIREEDGEREIIPESPGQDDQASPVNVEKEVVLPNLKELSLEQLSSIVCFSFGWCDYFLFPRLEKLKVHQCPKLTTKFATTPNGSMSAQSEVSEVAEDSSINREWTRNNGWKEDGDSLVPQTPTISRGNVVPVVLQPVNLSNGALSASATNQTAHLVPSKGKQVLDAAHSSNGLTPTNEIIQFQSQNNHQVTTSPFNHNPAGGLHESEVSPMKTTHMPSEKLLTEVIRRVHAPSQSTETNSSLAVNLPVEDSGIVEKKDGSDTEQALSVKPLQVLQPIVDSHPAVASIPSEDYKTGKMTQLLQIELDDLKSPETEVGSEWSSISKIRARADGVPENKLLGLYKSIDS</sequence>
<dbReference type="InterPro" id="IPR003593">
    <property type="entry name" value="AAA+_ATPase"/>
</dbReference>
<gene>
    <name evidence="4" type="ORF">POTOM_003254</name>
</gene>
<dbReference type="InterPro" id="IPR002182">
    <property type="entry name" value="NB-ARC"/>
</dbReference>
<feature type="coiled-coil region" evidence="2">
    <location>
        <begin position="36"/>
        <end position="77"/>
    </location>
</feature>
<feature type="domain" description="AAA+ ATPase" evidence="3">
    <location>
        <begin position="175"/>
        <end position="329"/>
    </location>
</feature>
<evidence type="ECO:0000313" key="4">
    <source>
        <dbReference type="EMBL" id="KAG6794021.1"/>
    </source>
</evidence>
<dbReference type="FunFam" id="3.40.50.300:FF:001091">
    <property type="entry name" value="Probable disease resistance protein At1g61300"/>
    <property type="match status" value="1"/>
</dbReference>
<dbReference type="InterPro" id="IPR006553">
    <property type="entry name" value="Leu-rich_rpt_Cys-con_subtyp"/>
</dbReference>
<dbReference type="PANTHER" id="PTHR33463:SF135">
    <property type="entry name" value="RESISTANCE PROTEIN RPS2, PUTATIVE-RELATED"/>
    <property type="match status" value="1"/>
</dbReference>
<reference evidence="4" key="1">
    <citation type="journal article" date="2020" name="bioRxiv">
        <title>Hybrid origin of Populus tomentosa Carr. identified through genome sequencing and phylogenomic analysis.</title>
        <authorList>
            <person name="An X."/>
            <person name="Gao K."/>
            <person name="Chen Z."/>
            <person name="Li J."/>
            <person name="Yang X."/>
            <person name="Yang X."/>
            <person name="Zhou J."/>
            <person name="Guo T."/>
            <person name="Zhao T."/>
            <person name="Huang S."/>
            <person name="Miao D."/>
            <person name="Khan W.U."/>
            <person name="Rao P."/>
            <person name="Ye M."/>
            <person name="Lei B."/>
            <person name="Liao W."/>
            <person name="Wang J."/>
            <person name="Ji L."/>
            <person name="Li Y."/>
            <person name="Guo B."/>
            <person name="Mustafa N.S."/>
            <person name="Li S."/>
            <person name="Yun Q."/>
            <person name="Keller S.R."/>
            <person name="Mao J."/>
            <person name="Zhang R."/>
            <person name="Strauss S.H."/>
        </authorList>
    </citation>
    <scope>NUCLEOTIDE SEQUENCE</scope>
    <source>
        <strain evidence="4">GM15</strain>
        <tissue evidence="4">Leaf</tissue>
    </source>
</reference>
<dbReference type="Pfam" id="PF00931">
    <property type="entry name" value="NB-ARC"/>
    <property type="match status" value="1"/>
</dbReference>
<accession>A0A8X8DLC4</accession>
<comment type="caution">
    <text evidence="4">The sequence shown here is derived from an EMBL/GenBank/DDBJ whole genome shotgun (WGS) entry which is preliminary data.</text>
</comment>
<keyword evidence="2" id="KW-0175">Coiled coil</keyword>
<dbReference type="Pfam" id="PF23247">
    <property type="entry name" value="LRR_RPS2"/>
    <property type="match status" value="10"/>
</dbReference>
<dbReference type="SMART" id="SM00367">
    <property type="entry name" value="LRR_CC"/>
    <property type="match status" value="8"/>
</dbReference>
<dbReference type="GO" id="GO:0006952">
    <property type="term" value="P:defense response"/>
    <property type="evidence" value="ECO:0007669"/>
    <property type="project" value="UniProtKB-KW"/>
</dbReference>
<evidence type="ECO:0000256" key="1">
    <source>
        <dbReference type="ARBA" id="ARBA00022821"/>
    </source>
</evidence>
<keyword evidence="5" id="KW-1185">Reference proteome</keyword>
<organism evidence="4 5">
    <name type="scientific">Populus tomentosa</name>
    <name type="common">Chinese white poplar</name>
    <dbReference type="NCBI Taxonomy" id="118781"/>
    <lineage>
        <taxon>Eukaryota</taxon>
        <taxon>Viridiplantae</taxon>
        <taxon>Streptophyta</taxon>
        <taxon>Embryophyta</taxon>
        <taxon>Tracheophyta</taxon>
        <taxon>Spermatophyta</taxon>
        <taxon>Magnoliopsida</taxon>
        <taxon>eudicotyledons</taxon>
        <taxon>Gunneridae</taxon>
        <taxon>Pentapetalae</taxon>
        <taxon>rosids</taxon>
        <taxon>fabids</taxon>
        <taxon>Malpighiales</taxon>
        <taxon>Salicaceae</taxon>
        <taxon>Saliceae</taxon>
        <taxon>Populus</taxon>
    </lineage>
</organism>
<dbReference type="SMART" id="SM00382">
    <property type="entry name" value="AAA"/>
    <property type="match status" value="1"/>
</dbReference>
<dbReference type="OrthoDB" id="786439at2759"/>
<evidence type="ECO:0000313" key="5">
    <source>
        <dbReference type="Proteomes" id="UP000886885"/>
    </source>
</evidence>
<keyword evidence="1" id="KW-0611">Plant defense</keyword>
<evidence type="ECO:0000259" key="3">
    <source>
        <dbReference type="SMART" id="SM00382"/>
    </source>
</evidence>
<name>A0A8X8DLC4_POPTO</name>